<dbReference type="AlphaFoldDB" id="A0A0K1JDP4"/>
<evidence type="ECO:0000256" key="1">
    <source>
        <dbReference type="ARBA" id="ARBA00005854"/>
    </source>
</evidence>
<keyword evidence="2" id="KW-0028">Amino-acid biosynthesis</keyword>
<dbReference type="InterPro" id="IPR050857">
    <property type="entry name" value="D-2-hydroxyacid_DH"/>
</dbReference>
<dbReference type="Proteomes" id="UP000066480">
    <property type="component" value="Chromosome"/>
</dbReference>
<dbReference type="SUPFAM" id="SSF52283">
    <property type="entry name" value="Formate/glycerate dehydrogenase catalytic domain-like"/>
    <property type="match status" value="1"/>
</dbReference>
<dbReference type="KEGG" id="lmoi:VV02_01365"/>
<dbReference type="OrthoDB" id="117809at2"/>
<dbReference type="PATRIC" id="fig|571913.6.peg.281"/>
<evidence type="ECO:0000259" key="7">
    <source>
        <dbReference type="Pfam" id="PF02826"/>
    </source>
</evidence>
<dbReference type="InterPro" id="IPR036291">
    <property type="entry name" value="NAD(P)-bd_dom_sf"/>
</dbReference>
<dbReference type="Pfam" id="PF00389">
    <property type="entry name" value="2-Hacid_dh"/>
    <property type="match status" value="1"/>
</dbReference>
<feature type="domain" description="D-isomer specific 2-hydroxyacid dehydrogenase NAD-binding" evidence="7">
    <location>
        <begin position="110"/>
        <end position="283"/>
    </location>
</feature>
<dbReference type="PANTHER" id="PTHR42789">
    <property type="entry name" value="D-ISOMER SPECIFIC 2-HYDROXYACID DEHYDROGENASE FAMILY PROTEIN (AFU_ORTHOLOGUE AFUA_6G10090)"/>
    <property type="match status" value="1"/>
</dbReference>
<proteinExistence type="inferred from homology"/>
<dbReference type="FunFam" id="3.40.50.720:FF:000203">
    <property type="entry name" value="D-3-phosphoglycerate dehydrogenase (SerA)"/>
    <property type="match status" value="1"/>
</dbReference>
<dbReference type="CDD" id="cd12169">
    <property type="entry name" value="PGDH_like_1"/>
    <property type="match status" value="1"/>
</dbReference>
<protein>
    <submittedName>
        <fullName evidence="8">2-hydroxyacid dehydrogenase</fullName>
    </submittedName>
</protein>
<evidence type="ECO:0000256" key="4">
    <source>
        <dbReference type="ARBA" id="ARBA00023027"/>
    </source>
</evidence>
<accession>A0A0K1JDP4</accession>
<dbReference type="Gene3D" id="3.40.50.720">
    <property type="entry name" value="NAD(P)-binding Rossmann-like Domain"/>
    <property type="match status" value="2"/>
</dbReference>
<comment type="similarity">
    <text evidence="1 5">Belongs to the D-isomer specific 2-hydroxyacid dehydrogenase family.</text>
</comment>
<dbReference type="GO" id="GO:0016616">
    <property type="term" value="F:oxidoreductase activity, acting on the CH-OH group of donors, NAD or NADP as acceptor"/>
    <property type="evidence" value="ECO:0007669"/>
    <property type="project" value="InterPro"/>
</dbReference>
<feature type="domain" description="D-isomer specific 2-hydroxyacid dehydrogenase catalytic" evidence="6">
    <location>
        <begin position="5"/>
        <end position="310"/>
    </location>
</feature>
<dbReference type="SUPFAM" id="SSF51735">
    <property type="entry name" value="NAD(P)-binding Rossmann-fold domains"/>
    <property type="match status" value="1"/>
</dbReference>
<keyword evidence="9" id="KW-1185">Reference proteome</keyword>
<organism evidence="8 9">
    <name type="scientific">Luteipulveratus mongoliensis</name>
    <dbReference type="NCBI Taxonomy" id="571913"/>
    <lineage>
        <taxon>Bacteria</taxon>
        <taxon>Bacillati</taxon>
        <taxon>Actinomycetota</taxon>
        <taxon>Actinomycetes</taxon>
        <taxon>Micrococcales</taxon>
        <taxon>Dermacoccaceae</taxon>
        <taxon>Luteipulveratus</taxon>
    </lineage>
</organism>
<dbReference type="EMBL" id="CP011112">
    <property type="protein sequence ID" value="AKU14831.1"/>
    <property type="molecule type" value="Genomic_DNA"/>
</dbReference>
<evidence type="ECO:0000313" key="8">
    <source>
        <dbReference type="EMBL" id="AKU14831.1"/>
    </source>
</evidence>
<sequence length="314" mass="33458">MTRVVVLDDYQQVARTYADWDALGCDVTFVDHHVRDVGALAELLSGAAVVVAMRERTAFSREVLAQLPDLRLLVTTGAKNAAIDMAAAAEQGVIVCGTDSLPHPTAEHALALILSLARQIPQQDRSLREGRWQTSVGVALSGERLGVMGLGRLGSRVAQLGAAFGMDVVAWSPNLTPERAVEVGAAAVSKEELLATSRFVTLHLKLGDRSRGVIGQADLRRMRADAYLINTSRSGLVDQNALAEALQTGDIAGAAVDVYDDEPIPSDDPLLAAPRTILTPHLGYVVEQGYAVYFTQVVEDIAAFLDGAPVRVLA</sequence>
<evidence type="ECO:0000313" key="9">
    <source>
        <dbReference type="Proteomes" id="UP000066480"/>
    </source>
</evidence>
<dbReference type="RefSeq" id="WP_052589373.1">
    <property type="nucleotide sequence ID" value="NZ_CP011112.1"/>
</dbReference>
<evidence type="ECO:0000256" key="5">
    <source>
        <dbReference type="RuleBase" id="RU003719"/>
    </source>
</evidence>
<keyword evidence="4" id="KW-0520">NAD</keyword>
<name>A0A0K1JDP4_9MICO</name>
<evidence type="ECO:0000256" key="3">
    <source>
        <dbReference type="ARBA" id="ARBA00023002"/>
    </source>
</evidence>
<keyword evidence="3 5" id="KW-0560">Oxidoreductase</keyword>
<dbReference type="STRING" id="571913.VV02_01365"/>
<dbReference type="InterPro" id="IPR006139">
    <property type="entry name" value="D-isomer_2_OHA_DH_cat_dom"/>
</dbReference>
<gene>
    <name evidence="8" type="ORF">VV02_01365</name>
</gene>
<dbReference type="PROSITE" id="PS00065">
    <property type="entry name" value="D_2_HYDROXYACID_DH_1"/>
    <property type="match status" value="1"/>
</dbReference>
<dbReference type="Pfam" id="PF02826">
    <property type="entry name" value="2-Hacid_dh_C"/>
    <property type="match status" value="1"/>
</dbReference>
<dbReference type="InterPro" id="IPR029752">
    <property type="entry name" value="D-isomer_DH_CS1"/>
</dbReference>
<reference evidence="8 9" key="1">
    <citation type="submission" date="2015-03" db="EMBL/GenBank/DDBJ databases">
        <title>Luteipulveratus halotolerans sp. nov., a novel actinobacterium (Dermacoccaceae) from Sarawak, Malaysia.</title>
        <authorList>
            <person name="Juboi H."/>
            <person name="Basik A."/>
            <person name="Shamsul S.S."/>
            <person name="Arnold P."/>
            <person name="Schmitt E.K."/>
            <person name="Sanglier J.-J."/>
            <person name="Yeo T."/>
        </authorList>
    </citation>
    <scope>NUCLEOTIDE SEQUENCE [LARGE SCALE GENOMIC DNA]</scope>
    <source>
        <strain evidence="8 9">MN07-A0370</strain>
    </source>
</reference>
<dbReference type="GO" id="GO:0008652">
    <property type="term" value="P:amino acid biosynthetic process"/>
    <property type="evidence" value="ECO:0007669"/>
    <property type="project" value="UniProtKB-KW"/>
</dbReference>
<dbReference type="GO" id="GO:0051287">
    <property type="term" value="F:NAD binding"/>
    <property type="evidence" value="ECO:0007669"/>
    <property type="project" value="InterPro"/>
</dbReference>
<dbReference type="PANTHER" id="PTHR42789:SF1">
    <property type="entry name" value="D-ISOMER SPECIFIC 2-HYDROXYACID DEHYDROGENASE FAMILY PROTEIN (AFU_ORTHOLOGUE AFUA_6G10090)"/>
    <property type="match status" value="1"/>
</dbReference>
<evidence type="ECO:0000259" key="6">
    <source>
        <dbReference type="Pfam" id="PF00389"/>
    </source>
</evidence>
<dbReference type="InterPro" id="IPR006140">
    <property type="entry name" value="D-isomer_DH_NAD-bd"/>
</dbReference>
<evidence type="ECO:0000256" key="2">
    <source>
        <dbReference type="ARBA" id="ARBA00022605"/>
    </source>
</evidence>